<dbReference type="EMBL" id="REGN01012262">
    <property type="protein sequence ID" value="RMZ96369.1"/>
    <property type="molecule type" value="Genomic_DNA"/>
</dbReference>
<dbReference type="AlphaFoldDB" id="A0A3M7PBM3"/>
<organism evidence="1 2">
    <name type="scientific">Brachionus plicatilis</name>
    <name type="common">Marine rotifer</name>
    <name type="synonym">Brachionus muelleri</name>
    <dbReference type="NCBI Taxonomy" id="10195"/>
    <lineage>
        <taxon>Eukaryota</taxon>
        <taxon>Metazoa</taxon>
        <taxon>Spiralia</taxon>
        <taxon>Gnathifera</taxon>
        <taxon>Rotifera</taxon>
        <taxon>Eurotatoria</taxon>
        <taxon>Monogononta</taxon>
        <taxon>Pseudotrocha</taxon>
        <taxon>Ploima</taxon>
        <taxon>Brachionidae</taxon>
        <taxon>Brachionus</taxon>
    </lineage>
</organism>
<reference evidence="1 2" key="1">
    <citation type="journal article" date="2018" name="Sci. Rep.">
        <title>Genomic signatures of local adaptation to the degree of environmental predictability in rotifers.</title>
        <authorList>
            <person name="Franch-Gras L."/>
            <person name="Hahn C."/>
            <person name="Garcia-Roger E.M."/>
            <person name="Carmona M.J."/>
            <person name="Serra M."/>
            <person name="Gomez A."/>
        </authorList>
    </citation>
    <scope>NUCLEOTIDE SEQUENCE [LARGE SCALE GENOMIC DNA]</scope>
    <source>
        <strain evidence="1">HYR1</strain>
    </source>
</reference>
<sequence length="59" mass="7121">MIIQSDKNFDSMNDCFLFYLGYVYSKKQLIFSVFSNDHLKTNSKSKSIIIERRRFDIKF</sequence>
<protein>
    <submittedName>
        <fullName evidence="1">Uncharacterized protein</fullName>
    </submittedName>
</protein>
<comment type="caution">
    <text evidence="1">The sequence shown here is derived from an EMBL/GenBank/DDBJ whole genome shotgun (WGS) entry which is preliminary data.</text>
</comment>
<keyword evidence="2" id="KW-1185">Reference proteome</keyword>
<evidence type="ECO:0000313" key="1">
    <source>
        <dbReference type="EMBL" id="RMZ96369.1"/>
    </source>
</evidence>
<gene>
    <name evidence="1" type="ORF">BpHYR1_051571</name>
</gene>
<accession>A0A3M7PBM3</accession>
<dbReference type="Proteomes" id="UP000276133">
    <property type="component" value="Unassembled WGS sequence"/>
</dbReference>
<evidence type="ECO:0000313" key="2">
    <source>
        <dbReference type="Proteomes" id="UP000276133"/>
    </source>
</evidence>
<name>A0A3M7PBM3_BRAPC</name>
<proteinExistence type="predicted"/>